<dbReference type="Proteomes" id="UP000182840">
    <property type="component" value="Chromosome"/>
</dbReference>
<evidence type="ECO:0000313" key="1">
    <source>
        <dbReference type="EMBL" id="APH70039.1"/>
    </source>
</evidence>
<organism evidence="1 2">
    <name type="scientific">Aquibium oceanicum</name>
    <dbReference type="NCBI Taxonomy" id="1670800"/>
    <lineage>
        <taxon>Bacteria</taxon>
        <taxon>Pseudomonadati</taxon>
        <taxon>Pseudomonadota</taxon>
        <taxon>Alphaproteobacteria</taxon>
        <taxon>Hyphomicrobiales</taxon>
        <taxon>Phyllobacteriaceae</taxon>
        <taxon>Aquibium</taxon>
    </lineage>
</organism>
<dbReference type="InterPro" id="IPR036465">
    <property type="entry name" value="vWFA_dom_sf"/>
</dbReference>
<dbReference type="Gene3D" id="3.40.50.410">
    <property type="entry name" value="von Willebrand factor, type A domain"/>
    <property type="match status" value="1"/>
</dbReference>
<sequence>MKPCFEALVANLDTFIASLQTEASVDIRLRLVGFRDLHDPTCEYGWDIHEFTENVAQFRSQLSKLEAKCGQKSRGAESSLDALFFAIHSDWRKSKTHRTIILITDDDAYDKLHASLYNRPDNGVERVIQDIQEMRHSMLFMVCPRFAIYRRIADSMVSADRKIAAVWVSNKDGETYQELANLNWASLLKMLGQSISKTSITVT</sequence>
<evidence type="ECO:0000313" key="2">
    <source>
        <dbReference type="Proteomes" id="UP000182840"/>
    </source>
</evidence>
<name>A0A1L3SKV7_9HYPH</name>
<gene>
    <name evidence="1" type="ORF">BSQ44_00580</name>
</gene>
<keyword evidence="2" id="KW-1185">Reference proteome</keyword>
<proteinExistence type="predicted"/>
<dbReference type="KEGG" id="meso:BSQ44_00580"/>
<reference evidence="2" key="1">
    <citation type="submission" date="2016-11" db="EMBL/GenBank/DDBJ databases">
        <title>Mesorhizobium oceanicum sp. nov., isolated from deep seawater in South China Sea.</title>
        <authorList>
            <person name="Fu G.-Y."/>
        </authorList>
    </citation>
    <scope>NUCLEOTIDE SEQUENCE [LARGE SCALE GENOMIC DNA]</scope>
    <source>
        <strain evidence="2">B7</strain>
    </source>
</reference>
<accession>A0A1L3SKV7</accession>
<dbReference type="EMBL" id="CP018171">
    <property type="protein sequence ID" value="APH70039.1"/>
    <property type="molecule type" value="Genomic_DNA"/>
</dbReference>
<protein>
    <recommendedName>
        <fullName evidence="3">VWFA domain-containing protein</fullName>
    </recommendedName>
</protein>
<dbReference type="STRING" id="1670800.BSQ44_00580"/>
<evidence type="ECO:0008006" key="3">
    <source>
        <dbReference type="Google" id="ProtNLM"/>
    </source>
</evidence>
<dbReference type="SUPFAM" id="SSF53300">
    <property type="entry name" value="vWA-like"/>
    <property type="match status" value="1"/>
</dbReference>
<dbReference type="AlphaFoldDB" id="A0A1L3SKV7"/>